<keyword evidence="4" id="KW-0391">Immunity</keyword>
<dbReference type="GO" id="GO:0006954">
    <property type="term" value="P:inflammatory response"/>
    <property type="evidence" value="ECO:0007669"/>
    <property type="project" value="UniProtKB-KW"/>
</dbReference>
<dbReference type="InterPro" id="IPR051249">
    <property type="entry name" value="NLRP_Inflammasome"/>
</dbReference>
<evidence type="ECO:0000259" key="7">
    <source>
        <dbReference type="PROSITE" id="PS51830"/>
    </source>
</evidence>
<dbReference type="InterPro" id="IPR011029">
    <property type="entry name" value="DEATH-like_dom_sf"/>
</dbReference>
<dbReference type="GO" id="GO:0042981">
    <property type="term" value="P:regulation of apoptotic process"/>
    <property type="evidence" value="ECO:0007669"/>
    <property type="project" value="InterPro"/>
</dbReference>
<dbReference type="CDD" id="cd08330">
    <property type="entry name" value="CARD_ASC_NALP1"/>
    <property type="match status" value="1"/>
</dbReference>
<dbReference type="GO" id="GO:0005829">
    <property type="term" value="C:cytosol"/>
    <property type="evidence" value="ECO:0007669"/>
    <property type="project" value="UniProtKB-SubCell"/>
</dbReference>
<dbReference type="InterPro" id="IPR033516">
    <property type="entry name" value="CARD8/ASC/NALP1_CARD"/>
</dbReference>
<keyword evidence="3" id="KW-0399">Innate immunity</keyword>
<comment type="subcellular location">
    <subcellularLocation>
        <location evidence="1">Cytoplasm</location>
        <location evidence="1">Cytosol</location>
    </subcellularLocation>
</comment>
<dbReference type="SUPFAM" id="SSF47986">
    <property type="entry name" value="DEATH domain"/>
    <property type="match status" value="1"/>
</dbReference>
<dbReference type="Pfam" id="PF13553">
    <property type="entry name" value="FIIND"/>
    <property type="match status" value="1"/>
</dbReference>
<evidence type="ECO:0000313" key="8">
    <source>
        <dbReference type="EMBL" id="KAK6291850.1"/>
    </source>
</evidence>
<dbReference type="PROSITE" id="PS51830">
    <property type="entry name" value="FIIND"/>
    <property type="match status" value="1"/>
</dbReference>
<dbReference type="PANTHER" id="PTHR46985:SF2">
    <property type="entry name" value="APOPTOSIS-ASSOCIATED SPECK-LIKE PROTEIN CONTAINING A CARD"/>
    <property type="match status" value="1"/>
</dbReference>
<dbReference type="PANTHER" id="PTHR46985">
    <property type="entry name" value="NACHT, LRR AND PYD DOMAINS-CONTAINING PROTEIN 1"/>
    <property type="match status" value="1"/>
</dbReference>
<organism evidence="8 9">
    <name type="scientific">Coregonus suidteri</name>
    <dbReference type="NCBI Taxonomy" id="861788"/>
    <lineage>
        <taxon>Eukaryota</taxon>
        <taxon>Metazoa</taxon>
        <taxon>Chordata</taxon>
        <taxon>Craniata</taxon>
        <taxon>Vertebrata</taxon>
        <taxon>Euteleostomi</taxon>
        <taxon>Actinopterygii</taxon>
        <taxon>Neopterygii</taxon>
        <taxon>Teleostei</taxon>
        <taxon>Protacanthopterygii</taxon>
        <taxon>Salmoniformes</taxon>
        <taxon>Salmonidae</taxon>
        <taxon>Coregoninae</taxon>
        <taxon>Coregonus</taxon>
    </lineage>
</organism>
<keyword evidence="2" id="KW-0963">Cytoplasm</keyword>
<dbReference type="InterPro" id="IPR001315">
    <property type="entry name" value="CARD"/>
</dbReference>
<evidence type="ECO:0000313" key="9">
    <source>
        <dbReference type="Proteomes" id="UP001356427"/>
    </source>
</evidence>
<dbReference type="Gene3D" id="1.10.533.10">
    <property type="entry name" value="Death Domain, Fas"/>
    <property type="match status" value="1"/>
</dbReference>
<keyword evidence="5" id="KW-0395">Inflammatory response</keyword>
<sequence length="341" mass="39165">MSPPGRYECTISGLRWVCKTHVNLKYQFSSWELHRAMMKSLGYKQGGPLLDITIISGELEEVHLPHFACFGDDPSFKKKVRVLHVEDCGVSIVKVDEVTRFHVKILHPSFSPKGVLVRSGLRVKAHCDLLLYQAKTAFLTLHAYLVPCDSSVEQAMKKKEQSYGYRSIRKPQPVKSLRMKDWFSLTTSSPSAEVKPPKMKLRYDNTTPNFFEVFIEDADVDFGMKLISDVEGEIVWDHTIRKADYRHETTQNSQNQHFVDLHRTDLIQRVSQVKPILDKLLAKRVITDEGNSTIMAKRTTQDQIRELYMGPLRASGSRAKNIFYEILKELEPLLIKDLKGE</sequence>
<comment type="caution">
    <text evidence="8">The sequence shown here is derived from an EMBL/GenBank/DDBJ whole genome shotgun (WGS) entry which is preliminary data.</text>
</comment>
<feature type="domain" description="CARD" evidence="6">
    <location>
        <begin position="251"/>
        <end position="341"/>
    </location>
</feature>
<dbReference type="GO" id="GO:0045087">
    <property type="term" value="P:innate immune response"/>
    <property type="evidence" value="ECO:0007669"/>
    <property type="project" value="UniProtKB-KW"/>
</dbReference>
<dbReference type="InterPro" id="IPR025307">
    <property type="entry name" value="FIIND_dom"/>
</dbReference>
<accession>A0AAN8KT51</accession>
<feature type="domain" description="FIIND" evidence="7">
    <location>
        <begin position="1"/>
        <end position="254"/>
    </location>
</feature>
<evidence type="ECO:0000259" key="6">
    <source>
        <dbReference type="PROSITE" id="PS50209"/>
    </source>
</evidence>
<evidence type="ECO:0000256" key="4">
    <source>
        <dbReference type="ARBA" id="ARBA00022859"/>
    </source>
</evidence>
<evidence type="ECO:0000256" key="2">
    <source>
        <dbReference type="ARBA" id="ARBA00022490"/>
    </source>
</evidence>
<evidence type="ECO:0000256" key="1">
    <source>
        <dbReference type="ARBA" id="ARBA00004514"/>
    </source>
</evidence>
<dbReference type="EMBL" id="JAGTTL010000039">
    <property type="protein sequence ID" value="KAK6291850.1"/>
    <property type="molecule type" value="Genomic_DNA"/>
</dbReference>
<evidence type="ECO:0000256" key="5">
    <source>
        <dbReference type="ARBA" id="ARBA00023198"/>
    </source>
</evidence>
<keyword evidence="9" id="KW-1185">Reference proteome</keyword>
<dbReference type="PROSITE" id="PS50209">
    <property type="entry name" value="CARD"/>
    <property type="match status" value="1"/>
</dbReference>
<protein>
    <submittedName>
        <fullName evidence="8">Uncharacterized protein</fullName>
    </submittedName>
</protein>
<proteinExistence type="predicted"/>
<reference evidence="8 9" key="1">
    <citation type="submission" date="2021-04" db="EMBL/GenBank/DDBJ databases">
        <authorList>
            <person name="De Guttry C."/>
            <person name="Zahm M."/>
            <person name="Klopp C."/>
            <person name="Cabau C."/>
            <person name="Louis A."/>
            <person name="Berthelot C."/>
            <person name="Parey E."/>
            <person name="Roest Crollius H."/>
            <person name="Montfort J."/>
            <person name="Robinson-Rechavi M."/>
            <person name="Bucao C."/>
            <person name="Bouchez O."/>
            <person name="Gislard M."/>
            <person name="Lluch J."/>
            <person name="Milhes M."/>
            <person name="Lampietro C."/>
            <person name="Lopez Roques C."/>
            <person name="Donnadieu C."/>
            <person name="Braasch I."/>
            <person name="Desvignes T."/>
            <person name="Postlethwait J."/>
            <person name="Bobe J."/>
            <person name="Wedekind C."/>
            <person name="Guiguen Y."/>
        </authorList>
    </citation>
    <scope>NUCLEOTIDE SEQUENCE [LARGE SCALE GENOMIC DNA]</scope>
    <source>
        <strain evidence="8">Cs_M1</strain>
        <tissue evidence="8">Blood</tissue>
    </source>
</reference>
<dbReference type="Pfam" id="PF23679">
    <property type="entry name" value="UPA-FIIND"/>
    <property type="match status" value="1"/>
</dbReference>
<dbReference type="Proteomes" id="UP001356427">
    <property type="component" value="Unassembled WGS sequence"/>
</dbReference>
<name>A0AAN8KT51_9TELE</name>
<dbReference type="AlphaFoldDB" id="A0AAN8KT51"/>
<gene>
    <name evidence="8" type="ORF">J4Q44_G00376350</name>
</gene>
<evidence type="ECO:0000256" key="3">
    <source>
        <dbReference type="ARBA" id="ARBA00022588"/>
    </source>
</evidence>
<dbReference type="Pfam" id="PF00619">
    <property type="entry name" value="CARD"/>
    <property type="match status" value="1"/>
</dbReference>